<organism evidence="1 2">
    <name type="scientific">Paraglaciecola aquimarina</name>
    <dbReference type="NCBI Taxonomy" id="1235557"/>
    <lineage>
        <taxon>Bacteria</taxon>
        <taxon>Pseudomonadati</taxon>
        <taxon>Pseudomonadota</taxon>
        <taxon>Gammaproteobacteria</taxon>
        <taxon>Alteromonadales</taxon>
        <taxon>Alteromonadaceae</taxon>
        <taxon>Paraglaciecola</taxon>
    </lineage>
</organism>
<sequence length="95" mass="10817">MRLFIISDKTLGVTVRKNDDVMTFVIDTNTLQTILVEKTDLYPPLLEQKNRVADRLLLQDPNAQLEHSVFKGVGDLSNNGGQYYLSWHSQPEQQG</sequence>
<dbReference type="EMBL" id="JAWDIO010000001">
    <property type="protein sequence ID" value="MDU0352588.1"/>
    <property type="molecule type" value="Genomic_DNA"/>
</dbReference>
<proteinExistence type="predicted"/>
<evidence type="ECO:0000313" key="1">
    <source>
        <dbReference type="EMBL" id="MDU0352588.1"/>
    </source>
</evidence>
<protein>
    <submittedName>
        <fullName evidence="1">Uncharacterized protein</fullName>
    </submittedName>
</protein>
<evidence type="ECO:0000313" key="2">
    <source>
        <dbReference type="Proteomes" id="UP001247805"/>
    </source>
</evidence>
<keyword evidence="2" id="KW-1185">Reference proteome</keyword>
<gene>
    <name evidence="1" type="ORF">RS130_00485</name>
</gene>
<name>A0ABU3SRF5_9ALTE</name>
<reference evidence="1 2" key="1">
    <citation type="submission" date="2023-10" db="EMBL/GenBank/DDBJ databases">
        <title>Glaciecola aquimarina strain GGW-M5 nov., isolated from a coastal seawater.</title>
        <authorList>
            <person name="Bayburt H."/>
            <person name="Kim J.M."/>
            <person name="Choi B.J."/>
            <person name="Jeon C.O."/>
        </authorList>
    </citation>
    <scope>NUCLEOTIDE SEQUENCE [LARGE SCALE GENOMIC DNA]</scope>
    <source>
        <strain evidence="1 2">KCTC 32108</strain>
    </source>
</reference>
<accession>A0ABU3SRF5</accession>
<dbReference type="Proteomes" id="UP001247805">
    <property type="component" value="Unassembled WGS sequence"/>
</dbReference>
<dbReference type="RefSeq" id="WP_316024300.1">
    <property type="nucleotide sequence ID" value="NZ_JAWDIO010000001.1"/>
</dbReference>
<comment type="caution">
    <text evidence="1">The sequence shown here is derived from an EMBL/GenBank/DDBJ whole genome shotgun (WGS) entry which is preliminary data.</text>
</comment>